<comment type="pathway">
    <text evidence="2 8">Metabolic intermediate biosynthesis; chorismate biosynthesis; chorismate from D-erythrose 4-phosphate and phosphoenolpyruvate: step 1/7.</text>
</comment>
<dbReference type="GO" id="GO:0009073">
    <property type="term" value="P:aromatic amino acid family biosynthetic process"/>
    <property type="evidence" value="ECO:0007669"/>
    <property type="project" value="UniProtKB-KW"/>
</dbReference>
<dbReference type="RefSeq" id="WP_109763449.1">
    <property type="nucleotide sequence ID" value="NZ_QGGU01000006.1"/>
</dbReference>
<dbReference type="GO" id="GO:0003849">
    <property type="term" value="F:3-deoxy-7-phosphoheptulonate synthase activity"/>
    <property type="evidence" value="ECO:0007669"/>
    <property type="project" value="UniProtKB-EC"/>
</dbReference>
<evidence type="ECO:0000256" key="3">
    <source>
        <dbReference type="ARBA" id="ARBA00007985"/>
    </source>
</evidence>
<dbReference type="NCBIfam" id="NF009395">
    <property type="entry name" value="PRK12755.1"/>
    <property type="match status" value="1"/>
</dbReference>
<feature type="domain" description="DAHP synthetase I/KDSA" evidence="9">
    <location>
        <begin position="41"/>
        <end position="339"/>
    </location>
</feature>
<keyword evidence="11" id="KW-1185">Reference proteome</keyword>
<evidence type="ECO:0000313" key="10">
    <source>
        <dbReference type="EMBL" id="PWK50781.1"/>
    </source>
</evidence>
<dbReference type="UniPathway" id="UPA00053">
    <property type="reaction ID" value="UER00084"/>
</dbReference>
<sequence length="347" mass="38977">MKPQLNNINIEREQVLTAPHVLKDETPLSDAGRATVLRYRQEIGDILDGNDKRVIVVAGPCSIHDIDAAKEYARRLKVLHDKFQDRLLIVMRVYFEKPRTTIGWKGLINDPHLNDTFDVEYGLRQARELLTWIAELGLPAGTEVLDPISPQYMAELFSWAAIGARTTESQTHREMASGLSMPVGFKNGTDGNIEVAINAMQSASSPHHFIGINQQGQVALIETRGNPHSHIILRGGKHPNYDSVHIAMLEQQLKQAKLEPRFVIDCSHGNSQKDYRLQPLVFRNVIEQIRQGNRSILGVMLESHLNEGQQKKSADPADLEYGVSITDACINWQTTEELLAHSYQQLA</sequence>
<accession>A0A316FPS4</accession>
<dbReference type="PANTHER" id="PTHR21225">
    <property type="entry name" value="PHOSPHO-2-DEHYDRO-3-DEOXYHEPTONATE ALDOLASE DAHP SYNTHETASE"/>
    <property type="match status" value="1"/>
</dbReference>
<evidence type="ECO:0000256" key="2">
    <source>
        <dbReference type="ARBA" id="ARBA00004688"/>
    </source>
</evidence>
<evidence type="ECO:0000256" key="5">
    <source>
        <dbReference type="ARBA" id="ARBA00022679"/>
    </source>
</evidence>
<dbReference type="PANTHER" id="PTHR21225:SF10">
    <property type="entry name" value="PHOSPHO-2-DEHYDRO-3-DEOXYHEPTONATE ALDOLASE, TYR-SENSITIVE"/>
    <property type="match status" value="1"/>
</dbReference>
<dbReference type="InterPro" id="IPR006218">
    <property type="entry name" value="DAHP1/KDSA"/>
</dbReference>
<dbReference type="AlphaFoldDB" id="A0A316FPS4"/>
<keyword evidence="4 8" id="KW-0028">Amino-acid biosynthesis</keyword>
<evidence type="ECO:0000256" key="7">
    <source>
        <dbReference type="ARBA" id="ARBA00047508"/>
    </source>
</evidence>
<comment type="similarity">
    <text evidence="3 8">Belongs to the class-I DAHP synthase family.</text>
</comment>
<comment type="function">
    <text evidence="1 8">Stereospecific condensation of phosphoenolpyruvate (PEP) and D-erythrose-4-phosphate (E4P) giving rise to 3-deoxy-D-arabino-heptulosonate-7-phosphate (DAHP).</text>
</comment>
<evidence type="ECO:0000256" key="6">
    <source>
        <dbReference type="ARBA" id="ARBA00023141"/>
    </source>
</evidence>
<proteinExistence type="inferred from homology"/>
<dbReference type="FunFam" id="3.20.20.70:FF:000005">
    <property type="entry name" value="Phospho-2-dehydro-3-deoxyheptonate aldolase"/>
    <property type="match status" value="1"/>
</dbReference>
<dbReference type="PIRSF" id="PIRSF001361">
    <property type="entry name" value="DAHP_synthase"/>
    <property type="match status" value="1"/>
</dbReference>
<dbReference type="NCBIfam" id="TIGR00034">
    <property type="entry name" value="aroFGH"/>
    <property type="match status" value="1"/>
</dbReference>
<organism evidence="10 11">
    <name type="scientific">Pleionea mediterranea</name>
    <dbReference type="NCBI Taxonomy" id="523701"/>
    <lineage>
        <taxon>Bacteria</taxon>
        <taxon>Pseudomonadati</taxon>
        <taxon>Pseudomonadota</taxon>
        <taxon>Gammaproteobacteria</taxon>
        <taxon>Oceanospirillales</taxon>
        <taxon>Pleioneaceae</taxon>
        <taxon>Pleionea</taxon>
    </lineage>
</organism>
<dbReference type="InterPro" id="IPR013785">
    <property type="entry name" value="Aldolase_TIM"/>
</dbReference>
<gene>
    <name evidence="10" type="ORF">C8D97_10668</name>
</gene>
<evidence type="ECO:0000256" key="8">
    <source>
        <dbReference type="PIRNR" id="PIRNR001361"/>
    </source>
</evidence>
<keyword evidence="5 8" id="KW-0808">Transferase</keyword>
<evidence type="ECO:0000256" key="4">
    <source>
        <dbReference type="ARBA" id="ARBA00022605"/>
    </source>
</evidence>
<evidence type="ECO:0000259" key="9">
    <source>
        <dbReference type="Pfam" id="PF00793"/>
    </source>
</evidence>
<comment type="catalytic activity">
    <reaction evidence="7 8">
        <text>D-erythrose 4-phosphate + phosphoenolpyruvate + H2O = 7-phospho-2-dehydro-3-deoxy-D-arabino-heptonate + phosphate</text>
        <dbReference type="Rhea" id="RHEA:14717"/>
        <dbReference type="ChEBI" id="CHEBI:15377"/>
        <dbReference type="ChEBI" id="CHEBI:16897"/>
        <dbReference type="ChEBI" id="CHEBI:43474"/>
        <dbReference type="ChEBI" id="CHEBI:58394"/>
        <dbReference type="ChEBI" id="CHEBI:58702"/>
        <dbReference type="EC" id="2.5.1.54"/>
    </reaction>
</comment>
<dbReference type="GO" id="GO:0005737">
    <property type="term" value="C:cytoplasm"/>
    <property type="evidence" value="ECO:0007669"/>
    <property type="project" value="TreeGrafter"/>
</dbReference>
<dbReference type="GO" id="GO:0009423">
    <property type="term" value="P:chorismate biosynthetic process"/>
    <property type="evidence" value="ECO:0007669"/>
    <property type="project" value="UniProtKB-UniPathway"/>
</dbReference>
<reference evidence="10 11" key="1">
    <citation type="submission" date="2018-05" db="EMBL/GenBank/DDBJ databases">
        <title>Genomic Encyclopedia of Type Strains, Phase IV (KMG-IV): sequencing the most valuable type-strain genomes for metagenomic binning, comparative biology and taxonomic classification.</title>
        <authorList>
            <person name="Goeker M."/>
        </authorList>
    </citation>
    <scope>NUCLEOTIDE SEQUENCE [LARGE SCALE GENOMIC DNA]</scope>
    <source>
        <strain evidence="10 11">DSM 25350</strain>
    </source>
</reference>
<dbReference type="EMBL" id="QGGU01000006">
    <property type="protein sequence ID" value="PWK50781.1"/>
    <property type="molecule type" value="Genomic_DNA"/>
</dbReference>
<keyword evidence="6 8" id="KW-0057">Aromatic amino acid biosynthesis</keyword>
<comment type="caution">
    <text evidence="10">The sequence shown here is derived from an EMBL/GenBank/DDBJ whole genome shotgun (WGS) entry which is preliminary data.</text>
</comment>
<dbReference type="GO" id="GO:0008652">
    <property type="term" value="P:amino acid biosynthetic process"/>
    <property type="evidence" value="ECO:0007669"/>
    <property type="project" value="UniProtKB-KW"/>
</dbReference>
<dbReference type="EC" id="2.5.1.54" evidence="8"/>
<name>A0A316FPS4_9GAMM</name>
<protein>
    <recommendedName>
        <fullName evidence="8">Phospho-2-dehydro-3-deoxyheptonate aldolase</fullName>
        <ecNumber evidence="8">2.5.1.54</ecNumber>
    </recommendedName>
</protein>
<dbReference type="OrthoDB" id="9807331at2"/>
<dbReference type="Proteomes" id="UP000245790">
    <property type="component" value="Unassembled WGS sequence"/>
</dbReference>
<evidence type="ECO:0000256" key="1">
    <source>
        <dbReference type="ARBA" id="ARBA00003726"/>
    </source>
</evidence>
<dbReference type="Gene3D" id="3.20.20.70">
    <property type="entry name" value="Aldolase class I"/>
    <property type="match status" value="1"/>
</dbReference>
<dbReference type="GO" id="GO:0042802">
    <property type="term" value="F:identical protein binding"/>
    <property type="evidence" value="ECO:0007669"/>
    <property type="project" value="UniProtKB-ARBA"/>
</dbReference>
<dbReference type="Pfam" id="PF00793">
    <property type="entry name" value="DAHP_synth_1"/>
    <property type="match status" value="1"/>
</dbReference>
<dbReference type="InterPro" id="IPR006219">
    <property type="entry name" value="DAHP_synth_1"/>
</dbReference>
<evidence type="ECO:0000313" key="11">
    <source>
        <dbReference type="Proteomes" id="UP000245790"/>
    </source>
</evidence>
<dbReference type="SUPFAM" id="SSF51569">
    <property type="entry name" value="Aldolase"/>
    <property type="match status" value="1"/>
</dbReference>